<evidence type="ECO:0000256" key="4">
    <source>
        <dbReference type="ARBA" id="ARBA00022989"/>
    </source>
</evidence>
<dbReference type="RefSeq" id="WP_186908013.1">
    <property type="nucleotide sequence ID" value="NZ_JACOPP010000013.1"/>
</dbReference>
<keyword evidence="8" id="KW-1185">Reference proteome</keyword>
<comment type="similarity">
    <text evidence="6">Belongs to the LPG synthase family.</text>
</comment>
<sequence length="362" mass="38747">MNRKRTWLGAALLLALMGATGFLLLREQPVARLAAVLGQVKPLYVLAGLGLMLLFIGCEALCSRLILSRLGHRAPYRRCLGYSFTGFYFSSITPSSTGGQPAQIYYMSRDGIPAAHGTLNMMLIAVCYQVVVLLYALGVVLFRFDLLANLGGGLALLLLFGGAVNLALTGGMLCLMFLPGAARALTGWVLNLLERLHLVRNRPAAEEKLEHQMQEYRRGADCVKANPGLIPILAGVTAVQLTALFSVPFVVYRAFGLSGYSAADIICTQALVTLAVSSLPLPGAVGASEGGFVKAMTLFFGSALVTPAVLLSRGISFYSFLLISAGVTLWVHFRTSRPAQAAQPVIVTPKKPKRVRGTVTSW</sequence>
<keyword evidence="6" id="KW-0808">Transferase</keyword>
<dbReference type="NCBIfam" id="TIGR00374">
    <property type="entry name" value="flippase-like domain"/>
    <property type="match status" value="1"/>
</dbReference>
<comment type="caution">
    <text evidence="7">The sequence shown here is derived from an EMBL/GenBank/DDBJ whole genome shotgun (WGS) entry which is preliminary data.</text>
</comment>
<evidence type="ECO:0000256" key="3">
    <source>
        <dbReference type="ARBA" id="ARBA00022692"/>
    </source>
</evidence>
<feature type="transmembrane region" description="Helical" evidence="6">
    <location>
        <begin position="119"/>
        <end position="142"/>
    </location>
</feature>
<accession>A0A8J6JG13</accession>
<name>A0A8J6JG13_9FIRM</name>
<keyword evidence="4 6" id="KW-1133">Transmembrane helix</keyword>
<dbReference type="Proteomes" id="UP000661435">
    <property type="component" value="Unassembled WGS sequence"/>
</dbReference>
<dbReference type="EMBL" id="JACOPP010000013">
    <property type="protein sequence ID" value="MBC5734125.1"/>
    <property type="molecule type" value="Genomic_DNA"/>
</dbReference>
<feature type="transmembrane region" description="Helical" evidence="6">
    <location>
        <begin position="257"/>
        <end position="279"/>
    </location>
</feature>
<comment type="subcellular location">
    <subcellularLocation>
        <location evidence="1 6">Cell membrane</location>
        <topology evidence="1 6">Multi-pass membrane protein</topology>
    </subcellularLocation>
</comment>
<keyword evidence="6" id="KW-0443">Lipid metabolism</keyword>
<dbReference type="PANTHER" id="PTHR37693:SF1">
    <property type="entry name" value="INTEGRAL MEMBRANE PROTEIN"/>
    <property type="match status" value="1"/>
</dbReference>
<evidence type="ECO:0000256" key="1">
    <source>
        <dbReference type="ARBA" id="ARBA00004651"/>
    </source>
</evidence>
<feature type="transmembrane region" description="Helical" evidence="6">
    <location>
        <begin position="228"/>
        <end position="251"/>
    </location>
</feature>
<dbReference type="GO" id="GO:0046677">
    <property type="term" value="P:response to antibiotic"/>
    <property type="evidence" value="ECO:0007669"/>
    <property type="project" value="UniProtKB-KW"/>
</dbReference>
<dbReference type="InterPro" id="IPR022791">
    <property type="entry name" value="L-PG_synthase/AglD"/>
</dbReference>
<dbReference type="GO" id="GO:0006629">
    <property type="term" value="P:lipid metabolic process"/>
    <property type="evidence" value="ECO:0007669"/>
    <property type="project" value="UniProtKB-KW"/>
</dbReference>
<keyword evidence="6" id="KW-0046">Antibiotic resistance</keyword>
<evidence type="ECO:0000313" key="7">
    <source>
        <dbReference type="EMBL" id="MBC5734125.1"/>
    </source>
</evidence>
<evidence type="ECO:0000256" key="5">
    <source>
        <dbReference type="ARBA" id="ARBA00023136"/>
    </source>
</evidence>
<protein>
    <recommendedName>
        <fullName evidence="6">Phosphatidylglycerol lysyltransferase</fullName>
        <ecNumber evidence="6">2.3.2.3</ecNumber>
    </recommendedName>
    <alternativeName>
        <fullName evidence="6">Lysylphosphatidylglycerol synthase</fullName>
    </alternativeName>
</protein>
<keyword evidence="2" id="KW-1003">Cell membrane</keyword>
<evidence type="ECO:0000313" key="8">
    <source>
        <dbReference type="Proteomes" id="UP000661435"/>
    </source>
</evidence>
<feature type="transmembrane region" description="Helical" evidence="6">
    <location>
        <begin position="154"/>
        <end position="178"/>
    </location>
</feature>
<dbReference type="AlphaFoldDB" id="A0A8J6JG13"/>
<keyword evidence="3 6" id="KW-0812">Transmembrane</keyword>
<feature type="transmembrane region" description="Helical" evidence="6">
    <location>
        <begin position="44"/>
        <end position="67"/>
    </location>
</feature>
<organism evidence="7 8">
    <name type="scientific">Lawsonibacter hominis</name>
    <dbReference type="NCBI Taxonomy" id="2763053"/>
    <lineage>
        <taxon>Bacteria</taxon>
        <taxon>Bacillati</taxon>
        <taxon>Bacillota</taxon>
        <taxon>Clostridia</taxon>
        <taxon>Eubacteriales</taxon>
        <taxon>Oscillospiraceae</taxon>
        <taxon>Lawsonibacter</taxon>
    </lineage>
</organism>
<evidence type="ECO:0000256" key="2">
    <source>
        <dbReference type="ARBA" id="ARBA00022475"/>
    </source>
</evidence>
<dbReference type="PANTHER" id="PTHR37693">
    <property type="entry name" value="PHOSPHATIDYLGLYCEROL LYSYLTRANSFERASE"/>
    <property type="match status" value="1"/>
</dbReference>
<feature type="transmembrane region" description="Helical" evidence="6">
    <location>
        <begin position="315"/>
        <end position="333"/>
    </location>
</feature>
<dbReference type="GO" id="GO:0005886">
    <property type="term" value="C:plasma membrane"/>
    <property type="evidence" value="ECO:0007669"/>
    <property type="project" value="UniProtKB-SubCell"/>
</dbReference>
<dbReference type="Pfam" id="PF03706">
    <property type="entry name" value="LPG_synthase_TM"/>
    <property type="match status" value="1"/>
</dbReference>
<comment type="catalytic activity">
    <reaction evidence="6">
        <text>L-lysyl-tRNA(Lys) + a 1,2-diacyl-sn-glycero-3-phospho-(1'-sn-glycerol) = a 1,2-diacyl-sn-glycero-3-phospho-1'-(3'-O-L-lysyl)-sn-glycerol + tRNA(Lys)</text>
        <dbReference type="Rhea" id="RHEA:10668"/>
        <dbReference type="Rhea" id="RHEA-COMP:9696"/>
        <dbReference type="Rhea" id="RHEA-COMP:9697"/>
        <dbReference type="ChEBI" id="CHEBI:64716"/>
        <dbReference type="ChEBI" id="CHEBI:75792"/>
        <dbReference type="ChEBI" id="CHEBI:78442"/>
        <dbReference type="ChEBI" id="CHEBI:78529"/>
        <dbReference type="EC" id="2.3.2.3"/>
    </reaction>
</comment>
<keyword evidence="5 6" id="KW-0472">Membrane</keyword>
<dbReference type="EC" id="2.3.2.3" evidence="6"/>
<evidence type="ECO:0000256" key="6">
    <source>
        <dbReference type="RuleBase" id="RU363042"/>
    </source>
</evidence>
<comment type="function">
    <text evidence="6">Catalyzes the transfer of a lysyl group from L-lysyl-tRNA(Lys) to membrane-bound phosphatidylglycerol (PG), which produces lysylphosphatidylglycerol (LPG), a major component of the bacterial membrane with a positive net charge. LPG synthesis contributes to bacterial virulence as it is involved in the resistance mechanism against cationic antimicrobial peptides (CAMP) produces by the host's immune system (defensins, cathelicidins) and by the competing microorganisms.</text>
</comment>
<reference evidence="7" key="1">
    <citation type="submission" date="2020-08" db="EMBL/GenBank/DDBJ databases">
        <title>Genome public.</title>
        <authorList>
            <person name="Liu C."/>
            <person name="Sun Q."/>
        </authorList>
    </citation>
    <scope>NUCLEOTIDE SEQUENCE</scope>
    <source>
        <strain evidence="7">NSJ-51</strain>
    </source>
</reference>
<proteinExistence type="inferred from homology"/>
<dbReference type="GO" id="GO:0050071">
    <property type="term" value="F:phosphatidylglycerol lysyltransferase activity"/>
    <property type="evidence" value="ECO:0007669"/>
    <property type="project" value="UniProtKB-EC"/>
</dbReference>
<gene>
    <name evidence="6" type="primary">mprF</name>
    <name evidence="7" type="ORF">H8S57_10360</name>
</gene>